<dbReference type="InterPro" id="IPR003594">
    <property type="entry name" value="HATPase_dom"/>
</dbReference>
<dbReference type="Pfam" id="PF13185">
    <property type="entry name" value="GAF_2"/>
    <property type="match status" value="1"/>
</dbReference>
<gene>
    <name evidence="4" type="ORF">ACFPZN_25815</name>
</gene>
<dbReference type="EMBL" id="JBHSON010000038">
    <property type="protein sequence ID" value="MFC5749048.1"/>
    <property type="molecule type" value="Genomic_DNA"/>
</dbReference>
<comment type="caution">
    <text evidence="4">The sequence shown here is derived from an EMBL/GenBank/DDBJ whole genome shotgun (WGS) entry which is preliminary data.</text>
</comment>
<evidence type="ECO:0000313" key="5">
    <source>
        <dbReference type="Proteomes" id="UP001596074"/>
    </source>
</evidence>
<dbReference type="InterPro" id="IPR003018">
    <property type="entry name" value="GAF"/>
</dbReference>
<dbReference type="InterPro" id="IPR036457">
    <property type="entry name" value="PPM-type-like_dom_sf"/>
</dbReference>
<dbReference type="SMART" id="SM00331">
    <property type="entry name" value="PP2C_SIG"/>
    <property type="match status" value="1"/>
</dbReference>
<feature type="domain" description="GAF" evidence="2">
    <location>
        <begin position="49"/>
        <end position="198"/>
    </location>
</feature>
<organism evidence="4 5">
    <name type="scientific">Actinomadura rugatobispora</name>
    <dbReference type="NCBI Taxonomy" id="1994"/>
    <lineage>
        <taxon>Bacteria</taxon>
        <taxon>Bacillati</taxon>
        <taxon>Actinomycetota</taxon>
        <taxon>Actinomycetes</taxon>
        <taxon>Streptosporangiales</taxon>
        <taxon>Thermomonosporaceae</taxon>
        <taxon>Actinomadura</taxon>
    </lineage>
</organism>
<protein>
    <submittedName>
        <fullName evidence="4">SpoIIE family protein phosphatase</fullName>
    </submittedName>
</protein>
<dbReference type="Gene3D" id="3.30.565.10">
    <property type="entry name" value="Histidine kinase-like ATPase, C-terminal domain"/>
    <property type="match status" value="1"/>
</dbReference>
<keyword evidence="1" id="KW-0378">Hydrolase</keyword>
<dbReference type="CDD" id="cd16936">
    <property type="entry name" value="HATPase_RsbW-like"/>
    <property type="match status" value="1"/>
</dbReference>
<evidence type="ECO:0000259" key="2">
    <source>
        <dbReference type="SMART" id="SM00065"/>
    </source>
</evidence>
<dbReference type="SMART" id="SM00065">
    <property type="entry name" value="GAF"/>
    <property type="match status" value="1"/>
</dbReference>
<proteinExistence type="predicted"/>
<dbReference type="Gene3D" id="3.30.450.40">
    <property type="match status" value="1"/>
</dbReference>
<dbReference type="Proteomes" id="UP001596074">
    <property type="component" value="Unassembled WGS sequence"/>
</dbReference>
<evidence type="ECO:0000313" key="4">
    <source>
        <dbReference type="EMBL" id="MFC5749048.1"/>
    </source>
</evidence>
<sequence>MSGKGGKGALEQPDPLHPRRAAGLAALRAVTTQGALIERLTRTLAEALTTDNVVSAVAGSLVPAFRADGLVIFAVEEGRLYLVGSSGYSRGFLDQISGTPYTEETPVGEALRTGVPQFFGSTEEMVARYPMVADQPKAGHMDSRIFLPLVASGRAIGVTILSFVGTYRLGGEERTLLTALSSLIAQALERARLHDATAARARELQRALLPHLLPSVPAVTAAAHYLPAGRGAEVGGDWYDLIPLSAERVALVIGDVMGHGIPEAATMGRLRTAVRTLSDLDLPPDDILDRVNDIVGDLGEDGFATCLYGVYDSVTGDFTFSSAGHPPPVAVFPDGTVTYLASYTAPPLGIADPPFETETATLPDGGFLVLYTDGFVQAGDGDLESGMARLALALATAVGNAETPPVAELRDVIAARLLPAHSDTRDDAALLIARTNRLAPSDVASWPLPDDPKAAGEAREHVRDQLAAWHLGEDVVMTTELLVSELVSNVVRHARGPVRLRLLRSRSLTCEVSDGSLTTPHIRRTGPTDEDGRGLQLVSALAQRWGARYTSHGKSIWTEQRLSA</sequence>
<dbReference type="InterPro" id="IPR036890">
    <property type="entry name" value="HATPase_C_sf"/>
</dbReference>
<reference evidence="5" key="1">
    <citation type="journal article" date="2019" name="Int. J. Syst. Evol. Microbiol.">
        <title>The Global Catalogue of Microorganisms (GCM) 10K type strain sequencing project: providing services to taxonomists for standard genome sequencing and annotation.</title>
        <authorList>
            <consortium name="The Broad Institute Genomics Platform"/>
            <consortium name="The Broad Institute Genome Sequencing Center for Infectious Disease"/>
            <person name="Wu L."/>
            <person name="Ma J."/>
        </authorList>
    </citation>
    <scope>NUCLEOTIDE SEQUENCE [LARGE SCALE GENOMIC DNA]</scope>
    <source>
        <strain evidence="5">KCTC 42087</strain>
    </source>
</reference>
<dbReference type="Pfam" id="PF07228">
    <property type="entry name" value="SpoIIE"/>
    <property type="match status" value="1"/>
</dbReference>
<feature type="domain" description="PPM-type phosphatase" evidence="3">
    <location>
        <begin position="219"/>
        <end position="435"/>
    </location>
</feature>
<dbReference type="InterPro" id="IPR052016">
    <property type="entry name" value="Bact_Sigma-Reg"/>
</dbReference>
<evidence type="ECO:0000256" key="1">
    <source>
        <dbReference type="ARBA" id="ARBA00022801"/>
    </source>
</evidence>
<dbReference type="Pfam" id="PF13581">
    <property type="entry name" value="HATPase_c_2"/>
    <property type="match status" value="1"/>
</dbReference>
<dbReference type="InterPro" id="IPR001932">
    <property type="entry name" value="PPM-type_phosphatase-like_dom"/>
</dbReference>
<keyword evidence="5" id="KW-1185">Reference proteome</keyword>
<evidence type="ECO:0000259" key="3">
    <source>
        <dbReference type="SMART" id="SM00331"/>
    </source>
</evidence>
<dbReference type="Gene3D" id="3.60.40.10">
    <property type="entry name" value="PPM-type phosphatase domain"/>
    <property type="match status" value="1"/>
</dbReference>
<dbReference type="RefSeq" id="WP_378284758.1">
    <property type="nucleotide sequence ID" value="NZ_JBHSON010000038.1"/>
</dbReference>
<dbReference type="SUPFAM" id="SSF55781">
    <property type="entry name" value="GAF domain-like"/>
    <property type="match status" value="1"/>
</dbReference>
<accession>A0ABW1A5X6</accession>
<dbReference type="PANTHER" id="PTHR43156">
    <property type="entry name" value="STAGE II SPORULATION PROTEIN E-RELATED"/>
    <property type="match status" value="1"/>
</dbReference>
<dbReference type="InterPro" id="IPR029016">
    <property type="entry name" value="GAF-like_dom_sf"/>
</dbReference>
<name>A0ABW1A5X6_9ACTN</name>
<dbReference type="PANTHER" id="PTHR43156:SF2">
    <property type="entry name" value="STAGE II SPORULATION PROTEIN E"/>
    <property type="match status" value="1"/>
</dbReference>